<feature type="compositionally biased region" description="Acidic residues" evidence="1">
    <location>
        <begin position="108"/>
        <end position="160"/>
    </location>
</feature>
<protein>
    <recommendedName>
        <fullName evidence="2">F-box domain-containing protein</fullName>
    </recommendedName>
</protein>
<name>A0AAV9UGE6_9PEZI</name>
<dbReference type="Pfam" id="PF00646">
    <property type="entry name" value="F-box"/>
    <property type="match status" value="1"/>
</dbReference>
<sequence length="659" mass="76029">MLIQLPNELIRAVLRDLPRRDLFNLAICNKLLHSLVVPILYSDLELRIANKIDKEIKEWEDSLDAGLMELLLQDQRKYGQYVRRIRVTLGEGAKISEAVGQKRRNEEDHEEEEDYDEGHENEGEEYDDDDDDDDDNDDDGDDESQEKDEDESEGDDDDDGSYSVDHEDVPYQVTPAVIGPISSLIEVTKERLNSFRWLLKVDVPRDLFKELIQGPANTLSILEIIAHGSNLPPQKIQENSLPCLRKLIVKGIYSPQRIAELHYLLRASPGLEIFGFGIGEDATSEAQAHNFEFSDGEMTGIGLEEKDFEWEKKPTNWTDFIENCIFKNLQNIPLKEIRAYDARLTSKMAEFLNIRNLRRIDFRGIGNSFDFIEALDTKPLQLETCNILYNREGEVCLFRQFIGNLRPGLRHLVFVCIAWDSERDDDDDELEEEYPGLFSLPEEFMERQKSTLETMTFNLLIHDWQIHPATSSCDASFRIPSGFSKLKEISVPLVISKAEPGGEIPDGPIPYAEDIWDLLPVALDDISALEHLHVLTLCPILNEYRLYFIGNIFTPDFEFRGWVDTYQRYLTEYIEKLVDTYGSNYGHNFGLDRLPPLQWVFVVGGEDCSLEVGFRIEWGEGHGDSKRNALIKIYSGRDARKLIRTKDMKHRSRDQFFRL</sequence>
<feature type="domain" description="F-box" evidence="2">
    <location>
        <begin position="1"/>
        <end position="44"/>
    </location>
</feature>
<evidence type="ECO:0000256" key="1">
    <source>
        <dbReference type="SAM" id="MobiDB-lite"/>
    </source>
</evidence>
<organism evidence="3 4">
    <name type="scientific">Orbilia blumenaviensis</name>
    <dbReference type="NCBI Taxonomy" id="1796055"/>
    <lineage>
        <taxon>Eukaryota</taxon>
        <taxon>Fungi</taxon>
        <taxon>Dikarya</taxon>
        <taxon>Ascomycota</taxon>
        <taxon>Pezizomycotina</taxon>
        <taxon>Orbiliomycetes</taxon>
        <taxon>Orbiliales</taxon>
        <taxon>Orbiliaceae</taxon>
        <taxon>Orbilia</taxon>
    </lineage>
</organism>
<dbReference type="EMBL" id="JAVHNS010000011">
    <property type="protein sequence ID" value="KAK6340091.1"/>
    <property type="molecule type" value="Genomic_DNA"/>
</dbReference>
<dbReference type="PROSITE" id="PS50181">
    <property type="entry name" value="FBOX"/>
    <property type="match status" value="1"/>
</dbReference>
<dbReference type="Proteomes" id="UP001373714">
    <property type="component" value="Unassembled WGS sequence"/>
</dbReference>
<evidence type="ECO:0000259" key="2">
    <source>
        <dbReference type="PROSITE" id="PS50181"/>
    </source>
</evidence>
<dbReference type="AlphaFoldDB" id="A0AAV9UGE6"/>
<gene>
    <name evidence="3" type="ORF">TWF730_001864</name>
</gene>
<comment type="caution">
    <text evidence="3">The sequence shown here is derived from an EMBL/GenBank/DDBJ whole genome shotgun (WGS) entry which is preliminary data.</text>
</comment>
<feature type="region of interest" description="Disordered" evidence="1">
    <location>
        <begin position="97"/>
        <end position="166"/>
    </location>
</feature>
<keyword evidence="4" id="KW-1185">Reference proteome</keyword>
<reference evidence="3 4" key="1">
    <citation type="submission" date="2019-10" db="EMBL/GenBank/DDBJ databases">
        <authorList>
            <person name="Palmer J.M."/>
        </authorList>
    </citation>
    <scope>NUCLEOTIDE SEQUENCE [LARGE SCALE GENOMIC DNA]</scope>
    <source>
        <strain evidence="3 4">TWF730</strain>
    </source>
</reference>
<dbReference type="InterPro" id="IPR001810">
    <property type="entry name" value="F-box_dom"/>
</dbReference>
<proteinExistence type="predicted"/>
<accession>A0AAV9UGE6</accession>
<evidence type="ECO:0000313" key="4">
    <source>
        <dbReference type="Proteomes" id="UP001373714"/>
    </source>
</evidence>
<evidence type="ECO:0000313" key="3">
    <source>
        <dbReference type="EMBL" id="KAK6340091.1"/>
    </source>
</evidence>